<comment type="caution">
    <text evidence="1">The sequence shown here is derived from an EMBL/GenBank/DDBJ whole genome shotgun (WGS) entry which is preliminary data.</text>
</comment>
<keyword evidence="2" id="KW-1185">Reference proteome</keyword>
<reference evidence="1" key="1">
    <citation type="submission" date="2020-08" db="EMBL/GenBank/DDBJ databases">
        <title>Multicomponent nature underlies the extraordinary mechanical properties of spider dragline silk.</title>
        <authorList>
            <person name="Kono N."/>
            <person name="Nakamura H."/>
            <person name="Mori M."/>
            <person name="Yoshida Y."/>
            <person name="Ohtoshi R."/>
            <person name="Malay A.D."/>
            <person name="Moran D.A.P."/>
            <person name="Tomita M."/>
            <person name="Numata K."/>
            <person name="Arakawa K."/>
        </authorList>
    </citation>
    <scope>NUCLEOTIDE SEQUENCE</scope>
</reference>
<dbReference type="AlphaFoldDB" id="A0A8X6VJP4"/>
<proteinExistence type="predicted"/>
<evidence type="ECO:0000313" key="1">
    <source>
        <dbReference type="EMBL" id="GFY09744.1"/>
    </source>
</evidence>
<dbReference type="EMBL" id="BMAU01021292">
    <property type="protein sequence ID" value="GFY09744.1"/>
    <property type="molecule type" value="Genomic_DNA"/>
</dbReference>
<dbReference type="Proteomes" id="UP000887159">
    <property type="component" value="Unassembled WGS sequence"/>
</dbReference>
<evidence type="ECO:0000313" key="2">
    <source>
        <dbReference type="Proteomes" id="UP000887159"/>
    </source>
</evidence>
<gene>
    <name evidence="1" type="primary">NCL1_42646</name>
    <name evidence="1" type="ORF">TNCV_3697061</name>
</gene>
<sequence length="117" mass="12893">MTIVFVCENPVVNTSILPLRHTAPTAGVIVWGAIAYNTRSPLILTRGTMTSCNHMCCYSCNGSQEPFFNKIMLCLTRQRCHKTVSALLLPFLGLPDSQICLQSSISATESRASHEFE</sequence>
<name>A0A8X6VJP4_TRICX</name>
<accession>A0A8X6VJP4</accession>
<organism evidence="1 2">
    <name type="scientific">Trichonephila clavipes</name>
    <name type="common">Golden silk orbweaver</name>
    <name type="synonym">Nephila clavipes</name>
    <dbReference type="NCBI Taxonomy" id="2585209"/>
    <lineage>
        <taxon>Eukaryota</taxon>
        <taxon>Metazoa</taxon>
        <taxon>Ecdysozoa</taxon>
        <taxon>Arthropoda</taxon>
        <taxon>Chelicerata</taxon>
        <taxon>Arachnida</taxon>
        <taxon>Araneae</taxon>
        <taxon>Araneomorphae</taxon>
        <taxon>Entelegynae</taxon>
        <taxon>Araneoidea</taxon>
        <taxon>Nephilidae</taxon>
        <taxon>Trichonephila</taxon>
    </lineage>
</organism>
<protein>
    <submittedName>
        <fullName evidence="1">Uncharacterized protein</fullName>
    </submittedName>
</protein>